<dbReference type="Proteomes" id="UP000092993">
    <property type="component" value="Unassembled WGS sequence"/>
</dbReference>
<feature type="compositionally biased region" description="Polar residues" evidence="1">
    <location>
        <begin position="100"/>
        <end position="109"/>
    </location>
</feature>
<evidence type="ECO:0000256" key="1">
    <source>
        <dbReference type="SAM" id="MobiDB-lite"/>
    </source>
</evidence>
<feature type="compositionally biased region" description="Basic and acidic residues" evidence="1">
    <location>
        <begin position="150"/>
        <end position="163"/>
    </location>
</feature>
<gene>
    <name evidence="2" type="ORF">A0H81_00725</name>
</gene>
<feature type="region of interest" description="Disordered" evidence="1">
    <location>
        <begin position="96"/>
        <end position="163"/>
    </location>
</feature>
<organism evidence="2 3">
    <name type="scientific">Grifola frondosa</name>
    <name type="common">Maitake</name>
    <name type="synonym">Polyporus frondosus</name>
    <dbReference type="NCBI Taxonomy" id="5627"/>
    <lineage>
        <taxon>Eukaryota</taxon>
        <taxon>Fungi</taxon>
        <taxon>Dikarya</taxon>
        <taxon>Basidiomycota</taxon>
        <taxon>Agaricomycotina</taxon>
        <taxon>Agaricomycetes</taxon>
        <taxon>Polyporales</taxon>
        <taxon>Grifolaceae</taxon>
        <taxon>Grifola</taxon>
    </lineage>
</organism>
<dbReference type="OrthoDB" id="2757691at2759"/>
<evidence type="ECO:0000313" key="2">
    <source>
        <dbReference type="EMBL" id="OBZ79911.1"/>
    </source>
</evidence>
<name>A0A1C7MSR2_GRIFR</name>
<evidence type="ECO:0000313" key="3">
    <source>
        <dbReference type="Proteomes" id="UP000092993"/>
    </source>
</evidence>
<reference evidence="2 3" key="1">
    <citation type="submission" date="2016-03" db="EMBL/GenBank/DDBJ databases">
        <title>Whole genome sequencing of Grifola frondosa 9006-11.</title>
        <authorList>
            <person name="Min B."/>
            <person name="Park H."/>
            <person name="Kim J.-G."/>
            <person name="Cho H."/>
            <person name="Oh Y.-L."/>
            <person name="Kong W.-S."/>
            <person name="Choi I.-G."/>
        </authorList>
    </citation>
    <scope>NUCLEOTIDE SEQUENCE [LARGE SCALE GENOMIC DNA]</scope>
    <source>
        <strain evidence="2 3">9006-11</strain>
    </source>
</reference>
<dbReference type="EMBL" id="LUGG01000001">
    <property type="protein sequence ID" value="OBZ79911.1"/>
    <property type="molecule type" value="Genomic_DNA"/>
</dbReference>
<protein>
    <submittedName>
        <fullName evidence="2">Uncharacterized protein</fullName>
    </submittedName>
</protein>
<feature type="compositionally biased region" description="Polar residues" evidence="1">
    <location>
        <begin position="117"/>
        <end position="145"/>
    </location>
</feature>
<keyword evidence="3" id="KW-1185">Reference proteome</keyword>
<comment type="caution">
    <text evidence="2">The sequence shown here is derived from an EMBL/GenBank/DDBJ whole genome shotgun (WGS) entry which is preliminary data.</text>
</comment>
<sequence>MQAEDWRDAWANFLPVLERTCETAIVRRFENHLQWLCGTKDFKKLFPVILRFDIEVRANYFATKAPFTVGSDAYVNKFRDVRMAVNEEFNARTELRNPTPRFNSANRFQSYDRNDNRNYNSITENSRQAPSNSSRPFQQGRSSKSADPLPHLRAERAQSQRVR</sequence>
<proteinExistence type="predicted"/>
<dbReference type="AlphaFoldDB" id="A0A1C7MSR2"/>
<accession>A0A1C7MSR2</accession>